<dbReference type="CDD" id="cd12407">
    <property type="entry name" value="RRM_FOX1_like"/>
    <property type="match status" value="1"/>
</dbReference>
<dbReference type="GO" id="GO:0007399">
    <property type="term" value="P:nervous system development"/>
    <property type="evidence" value="ECO:0007669"/>
    <property type="project" value="InterPro"/>
</dbReference>
<dbReference type="InterPro" id="IPR012677">
    <property type="entry name" value="Nucleotide-bd_a/b_plait_sf"/>
</dbReference>
<feature type="compositionally biased region" description="Low complexity" evidence="9">
    <location>
        <begin position="137"/>
        <end position="153"/>
    </location>
</feature>
<evidence type="ECO:0000256" key="8">
    <source>
        <dbReference type="PROSITE-ProRule" id="PRU00176"/>
    </source>
</evidence>
<feature type="region of interest" description="Disordered" evidence="9">
    <location>
        <begin position="15"/>
        <end position="50"/>
    </location>
</feature>
<dbReference type="GO" id="GO:0005634">
    <property type="term" value="C:nucleus"/>
    <property type="evidence" value="ECO:0007669"/>
    <property type="project" value="UniProtKB-SubCell"/>
</dbReference>
<evidence type="ECO:0000259" key="10">
    <source>
        <dbReference type="PROSITE" id="PS50102"/>
    </source>
</evidence>
<dbReference type="GO" id="GO:0000381">
    <property type="term" value="P:regulation of alternative mRNA splicing, via spliceosome"/>
    <property type="evidence" value="ECO:0007669"/>
    <property type="project" value="InterPro"/>
</dbReference>
<keyword evidence="5 8" id="KW-0694">RNA-binding</keyword>
<evidence type="ECO:0000256" key="5">
    <source>
        <dbReference type="ARBA" id="ARBA00022884"/>
    </source>
</evidence>
<feature type="compositionally biased region" description="Low complexity" evidence="9">
    <location>
        <begin position="676"/>
        <end position="690"/>
    </location>
</feature>
<feature type="region of interest" description="Disordered" evidence="9">
    <location>
        <begin position="120"/>
        <end position="154"/>
    </location>
</feature>
<dbReference type="AlphaFoldDB" id="A0AA85C1X9"/>
<dbReference type="PANTHER" id="PTHR15597">
    <property type="entry name" value="ATAXIN 2-BINDING PROTEIN 1-RELATED"/>
    <property type="match status" value="1"/>
</dbReference>
<reference evidence="12" key="1">
    <citation type="submission" date="2023-11" db="UniProtKB">
        <authorList>
            <consortium name="WormBaseParasite"/>
        </authorList>
    </citation>
    <scope>IDENTIFICATION</scope>
</reference>
<accession>A0AA85C1X9</accession>
<dbReference type="InterPro" id="IPR035979">
    <property type="entry name" value="RBD_domain_sf"/>
</dbReference>
<dbReference type="GO" id="GO:0003729">
    <property type="term" value="F:mRNA binding"/>
    <property type="evidence" value="ECO:0007669"/>
    <property type="project" value="TreeGrafter"/>
</dbReference>
<dbReference type="Gene3D" id="3.30.70.330">
    <property type="match status" value="1"/>
</dbReference>
<dbReference type="PANTHER" id="PTHR15597:SF22">
    <property type="entry name" value="RNA-BINDING FOX PROTEIN 1, ISOFORM H"/>
    <property type="match status" value="1"/>
</dbReference>
<protein>
    <recommendedName>
        <fullName evidence="10">RRM domain-containing protein</fullName>
    </recommendedName>
</protein>
<dbReference type="InterPro" id="IPR000504">
    <property type="entry name" value="RRM_dom"/>
</dbReference>
<dbReference type="GO" id="GO:0006397">
    <property type="term" value="P:mRNA processing"/>
    <property type="evidence" value="ECO:0007669"/>
    <property type="project" value="UniProtKB-KW"/>
</dbReference>
<evidence type="ECO:0000256" key="6">
    <source>
        <dbReference type="ARBA" id="ARBA00023187"/>
    </source>
</evidence>
<feature type="compositionally biased region" description="Polar residues" evidence="9">
    <location>
        <begin position="15"/>
        <end position="47"/>
    </location>
</feature>
<evidence type="ECO:0000313" key="11">
    <source>
        <dbReference type="Proteomes" id="UP000050791"/>
    </source>
</evidence>
<dbReference type="SMART" id="SM00360">
    <property type="entry name" value="RRM"/>
    <property type="match status" value="1"/>
</dbReference>
<dbReference type="GO" id="GO:0005737">
    <property type="term" value="C:cytoplasm"/>
    <property type="evidence" value="ECO:0007669"/>
    <property type="project" value="UniProtKB-SubCell"/>
</dbReference>
<evidence type="ECO:0000256" key="9">
    <source>
        <dbReference type="SAM" id="MobiDB-lite"/>
    </source>
</evidence>
<keyword evidence="6" id="KW-0508">mRNA splicing</keyword>
<evidence type="ECO:0000256" key="7">
    <source>
        <dbReference type="ARBA" id="ARBA00023242"/>
    </source>
</evidence>
<evidence type="ECO:0000313" key="12">
    <source>
        <dbReference type="WBParaSite" id="SMTH1_98140.1"/>
    </source>
</evidence>
<sequence>MKKVDDTNVIQSTTFNKSDFSAENDVNCNPNPSSSLKRTACQAGSSEENGDPEYARKVIVLEPEVSGVQQNSEIKLPETIQNTISGPTVTSTSSILNTTTKAVVSNTISSTNNIKPIGTNLQNNYGSSSVSVHQPRQQQQTSEKTSVTTTPRTSTRRLHVSNIPFRFREADLRSLLGPFGPILDVEIIFNERGSKGFGFVTFMNAADAEKARENLNGHVVMGRKIEVNHATTRVLTKKRTDNAISAGGNKASNFNNQNIGLNNYTSTLASRPRITGTSVGTSNSVVAAAISAAAAVAAMSGPGIVNNHTLNGLCHLPSLHSSNLSGNNLILNQNKSSLSPLTSSTISTVTSTSIPSLSSSVSSSSSSAALVSLLKAQHQQQNLAAAATAVALQQHNQLNGTNSQNTQALLAALMLQNLNNPNQLIKQSLSSLSFPLENAVSNLPIQTQPQQSQTTMFNSSNSNNSNNNVNYATNNIGTNSPGLNPLTLLGINNPSMNQSNIGSDLLLNPQHIRSYQMLKQTLGNVNPIIPNNLSLATAPFLAPNLNFPTPQIALPLINHSNNGQNLNLFTSSSSPSSLSSSTPTSIGSSIQLGTNLDLNSNETKLWLASLIGNSNSCIQSDLGIANNSLTNQIYQMYKSNANLNDTTNTTTTNNNNSNTLMKVNSLSKTQLNINENKTSSSNTLTDTTNTGISQIHDSRNKNNEHTLTQSLSNSINTTKSSISNLTNVFSTPGNTLTDPNNLVNVAVSSLNPFNFGLTPLTAIPYNPNSYLNGTAVGVLTDLFNSVPIQQQTSSLSNNSALSGFGPTNCFWPIIPSVSNLTVPAPGLTTPLVIGSQNLYRNSATTIPRFSTY</sequence>
<evidence type="ECO:0000256" key="3">
    <source>
        <dbReference type="ARBA" id="ARBA00022490"/>
    </source>
</evidence>
<dbReference type="InterPro" id="IPR047131">
    <property type="entry name" value="RBFOX1-like"/>
</dbReference>
<keyword evidence="7" id="KW-0539">Nucleus</keyword>
<dbReference type="GO" id="GO:0008380">
    <property type="term" value="P:RNA splicing"/>
    <property type="evidence" value="ECO:0007669"/>
    <property type="project" value="UniProtKB-KW"/>
</dbReference>
<dbReference type="PROSITE" id="PS50102">
    <property type="entry name" value="RRM"/>
    <property type="match status" value="1"/>
</dbReference>
<dbReference type="Pfam" id="PF00076">
    <property type="entry name" value="RRM_1"/>
    <property type="match status" value="1"/>
</dbReference>
<comment type="subcellular location">
    <subcellularLocation>
        <location evidence="2">Cytoplasm</location>
    </subcellularLocation>
    <subcellularLocation>
        <location evidence="1">Nucleus</location>
    </subcellularLocation>
</comment>
<feature type="region of interest" description="Disordered" evidence="9">
    <location>
        <begin position="675"/>
        <end position="702"/>
    </location>
</feature>
<keyword evidence="3" id="KW-0963">Cytoplasm</keyword>
<keyword evidence="4" id="KW-0507">mRNA processing</keyword>
<dbReference type="InterPro" id="IPR034237">
    <property type="entry name" value="FOX1_RRM"/>
</dbReference>
<dbReference type="FunFam" id="3.30.70.330:FF:000375">
    <property type="entry name" value="RNA binding fox-1 homolog 1"/>
    <property type="match status" value="1"/>
</dbReference>
<dbReference type="WBParaSite" id="SMTH1_98140.1">
    <property type="protein sequence ID" value="SMTH1_98140.1"/>
    <property type="gene ID" value="SMTH1_98140"/>
</dbReference>
<name>A0AA85C1X9_9TREM</name>
<feature type="region of interest" description="Disordered" evidence="9">
    <location>
        <begin position="447"/>
        <end position="468"/>
    </location>
</feature>
<proteinExistence type="predicted"/>
<dbReference type="SUPFAM" id="SSF54928">
    <property type="entry name" value="RNA-binding domain, RBD"/>
    <property type="match status" value="1"/>
</dbReference>
<feature type="domain" description="RRM" evidence="10">
    <location>
        <begin position="156"/>
        <end position="232"/>
    </location>
</feature>
<feature type="compositionally biased region" description="Polar residues" evidence="9">
    <location>
        <begin position="120"/>
        <end position="136"/>
    </location>
</feature>
<evidence type="ECO:0000256" key="1">
    <source>
        <dbReference type="ARBA" id="ARBA00004123"/>
    </source>
</evidence>
<evidence type="ECO:0000256" key="2">
    <source>
        <dbReference type="ARBA" id="ARBA00004496"/>
    </source>
</evidence>
<dbReference type="Proteomes" id="UP000050791">
    <property type="component" value="Unassembled WGS sequence"/>
</dbReference>
<organism evidence="11 12">
    <name type="scientific">Schistosoma mattheei</name>
    <dbReference type="NCBI Taxonomy" id="31246"/>
    <lineage>
        <taxon>Eukaryota</taxon>
        <taxon>Metazoa</taxon>
        <taxon>Spiralia</taxon>
        <taxon>Lophotrochozoa</taxon>
        <taxon>Platyhelminthes</taxon>
        <taxon>Trematoda</taxon>
        <taxon>Digenea</taxon>
        <taxon>Strigeidida</taxon>
        <taxon>Schistosomatoidea</taxon>
        <taxon>Schistosomatidae</taxon>
        <taxon>Schistosoma</taxon>
    </lineage>
</organism>
<evidence type="ECO:0000256" key="4">
    <source>
        <dbReference type="ARBA" id="ARBA00022664"/>
    </source>
</evidence>